<dbReference type="RefSeq" id="WP_131221350.1">
    <property type="nucleotide sequence ID" value="NZ_SHPS01000038.1"/>
</dbReference>
<organism evidence="1 2">
    <name type="scientific">Bifidobacterium longum subsp. longum</name>
    <dbReference type="NCBI Taxonomy" id="1679"/>
    <lineage>
        <taxon>Bacteria</taxon>
        <taxon>Bacillati</taxon>
        <taxon>Actinomycetota</taxon>
        <taxon>Actinomycetes</taxon>
        <taxon>Bifidobacteriales</taxon>
        <taxon>Bifidobacteriaceae</taxon>
        <taxon>Bifidobacterium</taxon>
    </lineage>
</organism>
<dbReference type="Proteomes" id="UP000291881">
    <property type="component" value="Unassembled WGS sequence"/>
</dbReference>
<name>A0A4R0SN87_BIFLL</name>
<evidence type="ECO:0000313" key="2">
    <source>
        <dbReference type="Proteomes" id="UP000291881"/>
    </source>
</evidence>
<sequence length="188" mass="21214">MIAVQTFEQDTNVYEFPDECVVMPDFDKKPFFTKLSGAQAIHAKGCGIIAIPDEVTLYLIEAKDYSHSNPSEKPPKAPKLAWTIASKSFDTLACLMVGATRSEDVETTDFCRKALACTRIVVCATVEPSRRVDVQNKADNRYMMQLRECLRREAKGLVKSGRDIFVTRNAETDRKGKFWTSHWATSHD</sequence>
<proteinExistence type="predicted"/>
<accession>A0A4R0SN87</accession>
<dbReference type="AlphaFoldDB" id="A0A4R0SN87"/>
<protein>
    <submittedName>
        <fullName evidence="1">Uncharacterized protein</fullName>
    </submittedName>
</protein>
<comment type="caution">
    <text evidence="1">The sequence shown here is derived from an EMBL/GenBank/DDBJ whole genome shotgun (WGS) entry which is preliminary data.</text>
</comment>
<dbReference type="EMBL" id="SHPS01000038">
    <property type="protein sequence ID" value="TCD84265.1"/>
    <property type="molecule type" value="Genomic_DNA"/>
</dbReference>
<evidence type="ECO:0000313" key="1">
    <source>
        <dbReference type="EMBL" id="TCD84265.1"/>
    </source>
</evidence>
<gene>
    <name evidence="1" type="ORF">MCC10009_1910</name>
</gene>
<reference evidence="1 2" key="1">
    <citation type="journal article" date="2018" name="Sci. Rep.">
        <title>Genomic diversity and distribution of Bifidobacterium longum subsp. longum across the human lifespan.</title>
        <authorList>
            <person name="Odamaki T."/>
            <person name="Bottacini F."/>
            <person name="Kato K."/>
            <person name="Mitsuyama E."/>
            <person name="Yoshida K."/>
            <person name="Horigome A."/>
            <person name="Xiao J.Z."/>
            <person name="van Sinderen D."/>
        </authorList>
    </citation>
    <scope>NUCLEOTIDE SEQUENCE [LARGE SCALE GENOMIC DNA]</scope>
    <source>
        <strain evidence="1 2">MCC10009</strain>
    </source>
</reference>